<dbReference type="GO" id="GO:0006935">
    <property type="term" value="P:chemotaxis"/>
    <property type="evidence" value="ECO:0007669"/>
    <property type="project" value="UniProtKB-KW"/>
</dbReference>
<dbReference type="SMART" id="SM00283">
    <property type="entry name" value="MA"/>
    <property type="match status" value="1"/>
</dbReference>
<dbReference type="GO" id="GO:0004888">
    <property type="term" value="F:transmembrane signaling receptor activity"/>
    <property type="evidence" value="ECO:0007669"/>
    <property type="project" value="TreeGrafter"/>
</dbReference>
<gene>
    <name evidence="7" type="ORF">CP965_00285</name>
</gene>
<dbReference type="PROSITE" id="PS51753">
    <property type="entry name" value="HBM"/>
    <property type="match status" value="1"/>
</dbReference>
<evidence type="ECO:0000256" key="2">
    <source>
        <dbReference type="ARBA" id="ARBA00029447"/>
    </source>
</evidence>
<dbReference type="InterPro" id="IPR051310">
    <property type="entry name" value="MCP_chemotaxis"/>
</dbReference>
<evidence type="ECO:0000259" key="5">
    <source>
        <dbReference type="PROSITE" id="PS50111"/>
    </source>
</evidence>
<evidence type="ECO:0000313" key="7">
    <source>
        <dbReference type="EMBL" id="RXK14653.1"/>
    </source>
</evidence>
<keyword evidence="4" id="KW-0812">Transmembrane</keyword>
<dbReference type="InterPro" id="IPR032255">
    <property type="entry name" value="HBM"/>
</dbReference>
<feature type="transmembrane region" description="Helical" evidence="4">
    <location>
        <begin position="251"/>
        <end position="270"/>
    </location>
</feature>
<dbReference type="PANTHER" id="PTHR43531:SF11">
    <property type="entry name" value="METHYL-ACCEPTING CHEMOTAXIS PROTEIN 3"/>
    <property type="match status" value="1"/>
</dbReference>
<dbReference type="Gene3D" id="1.10.287.950">
    <property type="entry name" value="Methyl-accepting chemotaxis protein"/>
    <property type="match status" value="1"/>
</dbReference>
<feature type="domain" description="HBM" evidence="6">
    <location>
        <begin position="1"/>
        <end position="238"/>
    </location>
</feature>
<sequence>MARDNILASQIQSNMLMIRMNVKDYLNSSSKKDIEEYSHYYQKTLQLLKEAKKNIQKPTRVKFIQELDKKLIDYNKKFKEIIIYMKSENDYFSKLATHGNNIEDSLTSIMNDRYKNKENYTSLQTAKALRTLLLIRLSTTKYYVNSNKDDIKKAYAEFDNLKKSLNSIRIIIKNNKEKIEVEKATKFLNLYMNNLKMMSEAISKRDLNINIVNAIGPEIAEIAEKIKISIKKEQDTIGPEVAENNNILKTITILISLVILILIILLSVFIPKSISEEINEFQKGLMSFFKYINREIENTEPIKNNTKSEIGIMSKVVNENITKTKKSIDEDRAIIQETVEVLSEFEQGDLCQRITTNVSNPSLNKLKDVLNKMGNNFEKNIENILDVLEEFSKYNYLNKIDTNGIKEHLEKLANGVNNLGISITKMLIENKKNGLILNHSSNSLLENVNILNINSNEAAASLEETAAALEEITSNITLTTNKITQMSELTTDVTASANEGEKLALKTNEAMSEIDEQVNSINEAITVIDQIAFQTNILSLNAAVEAATAGEAGKGFAVVAQEVRNLATRSAEAAKQIKELVETATLKANEGKDISNEMQNGYINLKNNITQTIELIEDISNASKEQQTGIVQINEAINSLDEQTQKNASIANKTEEVALNTSKIASTVVKNANEKEFEGKEDIEKDINS</sequence>
<dbReference type="SMART" id="SM01358">
    <property type="entry name" value="HBM"/>
    <property type="match status" value="1"/>
</dbReference>
<dbReference type="AlphaFoldDB" id="A0A4Q1AZ40"/>
<dbReference type="Proteomes" id="UP000289718">
    <property type="component" value="Unassembled WGS sequence"/>
</dbReference>
<dbReference type="PANTHER" id="PTHR43531">
    <property type="entry name" value="PROTEIN ICFG"/>
    <property type="match status" value="1"/>
</dbReference>
<keyword evidence="4" id="KW-1133">Transmembrane helix</keyword>
<keyword evidence="3" id="KW-0807">Transducer</keyword>
<dbReference type="GO" id="GO:0005886">
    <property type="term" value="C:plasma membrane"/>
    <property type="evidence" value="ECO:0007669"/>
    <property type="project" value="TreeGrafter"/>
</dbReference>
<dbReference type="GO" id="GO:0007165">
    <property type="term" value="P:signal transduction"/>
    <property type="evidence" value="ECO:0007669"/>
    <property type="project" value="UniProtKB-KW"/>
</dbReference>
<evidence type="ECO:0000256" key="4">
    <source>
        <dbReference type="SAM" id="Phobius"/>
    </source>
</evidence>
<evidence type="ECO:0000256" key="3">
    <source>
        <dbReference type="PROSITE-ProRule" id="PRU00284"/>
    </source>
</evidence>
<accession>A0A4Q1AZ40</accession>
<dbReference type="Gene3D" id="6.10.340.10">
    <property type="match status" value="1"/>
</dbReference>
<dbReference type="InterPro" id="IPR004089">
    <property type="entry name" value="MCPsignal_dom"/>
</dbReference>
<protein>
    <submittedName>
        <fullName evidence="7">Chemotaxis protein</fullName>
    </submittedName>
</protein>
<keyword evidence="1" id="KW-0145">Chemotaxis</keyword>
<dbReference type="Pfam" id="PF00015">
    <property type="entry name" value="MCPsignal"/>
    <property type="match status" value="1"/>
</dbReference>
<proteinExistence type="inferred from homology"/>
<feature type="domain" description="Methyl-accepting transducer" evidence="5">
    <location>
        <begin position="433"/>
        <end position="662"/>
    </location>
</feature>
<evidence type="ECO:0000313" key="8">
    <source>
        <dbReference type="Proteomes" id="UP000289718"/>
    </source>
</evidence>
<dbReference type="OrthoDB" id="5430911at2"/>
<evidence type="ECO:0000259" key="6">
    <source>
        <dbReference type="PROSITE" id="PS51753"/>
    </source>
</evidence>
<comment type="caution">
    <text evidence="7">The sequence shown here is derived from an EMBL/GenBank/DDBJ whole genome shotgun (WGS) entry which is preliminary data.</text>
</comment>
<evidence type="ECO:0000256" key="1">
    <source>
        <dbReference type="ARBA" id="ARBA00022500"/>
    </source>
</evidence>
<name>A0A4Q1AZ40_9BACT</name>
<reference evidence="7 8" key="1">
    <citation type="submission" date="2017-09" db="EMBL/GenBank/DDBJ databases">
        <title>Genomics of the genus Arcobacter.</title>
        <authorList>
            <person name="Perez-Cataluna A."/>
            <person name="Figueras M.J."/>
            <person name="Salas-Masso N."/>
        </authorList>
    </citation>
    <scope>NUCLEOTIDE SEQUENCE [LARGE SCALE GENOMIC DNA]</scope>
    <source>
        <strain evidence="7 8">F156-34</strain>
    </source>
</reference>
<dbReference type="PROSITE" id="PS50111">
    <property type="entry name" value="CHEMOTAXIS_TRANSDUC_2"/>
    <property type="match status" value="1"/>
</dbReference>
<keyword evidence="4" id="KW-0472">Membrane</keyword>
<keyword evidence="8" id="KW-1185">Reference proteome</keyword>
<dbReference type="EMBL" id="NXIE01000001">
    <property type="protein sequence ID" value="RXK14653.1"/>
    <property type="molecule type" value="Genomic_DNA"/>
</dbReference>
<organism evidence="7 8">
    <name type="scientific">Halarcobacter mediterraneus</name>
    <dbReference type="NCBI Taxonomy" id="2023153"/>
    <lineage>
        <taxon>Bacteria</taxon>
        <taxon>Pseudomonadati</taxon>
        <taxon>Campylobacterota</taxon>
        <taxon>Epsilonproteobacteria</taxon>
        <taxon>Campylobacterales</taxon>
        <taxon>Arcobacteraceae</taxon>
        <taxon>Halarcobacter</taxon>
    </lineage>
</organism>
<comment type="similarity">
    <text evidence="2">Belongs to the methyl-accepting chemotaxis (MCP) protein family.</text>
</comment>
<dbReference type="SUPFAM" id="SSF58104">
    <property type="entry name" value="Methyl-accepting chemotaxis protein (MCP) signaling domain"/>
    <property type="match status" value="1"/>
</dbReference>